<evidence type="ECO:0000256" key="1">
    <source>
        <dbReference type="ARBA" id="ARBA00022734"/>
    </source>
</evidence>
<keyword evidence="5" id="KW-1185">Reference proteome</keyword>
<dbReference type="PANTHER" id="PTHR11346">
    <property type="entry name" value="GALECTIN"/>
    <property type="match status" value="1"/>
</dbReference>
<dbReference type="Ensembl" id="ENSPKIT00000001757.1">
    <property type="protein sequence ID" value="ENSPKIP00000021128.1"/>
    <property type="gene ID" value="ENSPKIG00000005654.1"/>
</dbReference>
<dbReference type="KEGG" id="pki:111845267"/>
<dbReference type="GO" id="GO:0043236">
    <property type="term" value="F:laminin binding"/>
    <property type="evidence" value="ECO:0007669"/>
    <property type="project" value="TreeGrafter"/>
</dbReference>
<dbReference type="InterPro" id="IPR044156">
    <property type="entry name" value="Galectin-like"/>
</dbReference>
<evidence type="ECO:0000313" key="5">
    <source>
        <dbReference type="Proteomes" id="UP000261540"/>
    </source>
</evidence>
<evidence type="ECO:0000256" key="2">
    <source>
        <dbReference type="RuleBase" id="RU102079"/>
    </source>
</evidence>
<name>A0A3B3RS51_9TELE</name>
<dbReference type="GO" id="GO:0030246">
    <property type="term" value="F:carbohydrate binding"/>
    <property type="evidence" value="ECO:0007669"/>
    <property type="project" value="UniProtKB-UniRule"/>
</dbReference>
<dbReference type="Gene3D" id="2.60.120.200">
    <property type="match status" value="1"/>
</dbReference>
<dbReference type="GeneTree" id="ENSGT00940000155025"/>
<dbReference type="InterPro" id="IPR013320">
    <property type="entry name" value="ConA-like_dom_sf"/>
</dbReference>
<evidence type="ECO:0000259" key="3">
    <source>
        <dbReference type="PROSITE" id="PS51304"/>
    </source>
</evidence>
<dbReference type="SUPFAM" id="SSF49899">
    <property type="entry name" value="Concanavalin A-like lectins/glucanases"/>
    <property type="match status" value="1"/>
</dbReference>
<organism evidence="4 5">
    <name type="scientific">Paramormyrops kingsleyae</name>
    <dbReference type="NCBI Taxonomy" id="1676925"/>
    <lineage>
        <taxon>Eukaryota</taxon>
        <taxon>Metazoa</taxon>
        <taxon>Chordata</taxon>
        <taxon>Craniata</taxon>
        <taxon>Vertebrata</taxon>
        <taxon>Euteleostomi</taxon>
        <taxon>Actinopterygii</taxon>
        <taxon>Neopterygii</taxon>
        <taxon>Teleostei</taxon>
        <taxon>Osteoglossocephala</taxon>
        <taxon>Osteoglossomorpha</taxon>
        <taxon>Osteoglossiformes</taxon>
        <taxon>Mormyridae</taxon>
        <taxon>Paramormyrops</taxon>
    </lineage>
</organism>
<dbReference type="SMART" id="SM00276">
    <property type="entry name" value="GLECT"/>
    <property type="match status" value="1"/>
</dbReference>
<dbReference type="CDD" id="cd00070">
    <property type="entry name" value="GLECT"/>
    <property type="match status" value="1"/>
</dbReference>
<dbReference type="SMART" id="SM00908">
    <property type="entry name" value="Gal-bind_lectin"/>
    <property type="match status" value="1"/>
</dbReference>
<sequence length="133" mass="15466">MNLTMTGMPLKATKQLKITAIPNLDARRFMISVGHQENATALIFDVRFNHQGDLRVIILNSLRNGSYSTEKREKHFLFQEAKEFEITITFNREEFHVKIPDDYPVSFPNCFGDDQYSFIQVFGDINIKSFNIE</sequence>
<dbReference type="OrthoDB" id="8918229at2759"/>
<reference evidence="4" key="1">
    <citation type="submission" date="2025-08" db="UniProtKB">
        <authorList>
            <consortium name="Ensembl"/>
        </authorList>
    </citation>
    <scope>IDENTIFICATION</scope>
</reference>
<protein>
    <recommendedName>
        <fullName evidence="2">Galectin</fullName>
    </recommendedName>
</protein>
<feature type="domain" description="Galectin" evidence="3">
    <location>
        <begin position="1"/>
        <end position="133"/>
    </location>
</feature>
<dbReference type="PANTHER" id="PTHR11346:SF97">
    <property type="entry name" value="GALECTIN-1"/>
    <property type="match status" value="1"/>
</dbReference>
<dbReference type="AlphaFoldDB" id="A0A3B3RS51"/>
<evidence type="ECO:0000313" key="4">
    <source>
        <dbReference type="Ensembl" id="ENSPKIP00000021128.1"/>
    </source>
</evidence>
<keyword evidence="1 2" id="KW-0430">Lectin</keyword>
<dbReference type="InterPro" id="IPR001079">
    <property type="entry name" value="Galectin_CRD"/>
</dbReference>
<dbReference type="PROSITE" id="PS51304">
    <property type="entry name" value="GALECTIN"/>
    <property type="match status" value="1"/>
</dbReference>
<dbReference type="Proteomes" id="UP000261540">
    <property type="component" value="Unplaced"/>
</dbReference>
<accession>A0A3B3RS51</accession>
<reference evidence="4" key="2">
    <citation type="submission" date="2025-09" db="UniProtKB">
        <authorList>
            <consortium name="Ensembl"/>
        </authorList>
    </citation>
    <scope>IDENTIFICATION</scope>
</reference>
<dbReference type="GO" id="GO:0005615">
    <property type="term" value="C:extracellular space"/>
    <property type="evidence" value="ECO:0007669"/>
    <property type="project" value="TreeGrafter"/>
</dbReference>
<proteinExistence type="predicted"/>
<dbReference type="Pfam" id="PF00337">
    <property type="entry name" value="Gal-bind_lectin"/>
    <property type="match status" value="1"/>
</dbReference>